<evidence type="ECO:0000256" key="3">
    <source>
        <dbReference type="ARBA" id="ARBA00012784"/>
    </source>
</evidence>
<dbReference type="GO" id="GO:0004000">
    <property type="term" value="F:adenosine deaminase activity"/>
    <property type="evidence" value="ECO:0007669"/>
    <property type="project" value="TreeGrafter"/>
</dbReference>
<evidence type="ECO:0000256" key="4">
    <source>
        <dbReference type="ARBA" id="ARBA00022723"/>
    </source>
</evidence>
<dbReference type="Proteomes" id="UP000198504">
    <property type="component" value="Unassembled WGS sequence"/>
</dbReference>
<name>A0A1H9BYU4_9ACTN</name>
<accession>A0A1H9BYU4</accession>
<dbReference type="AlphaFoldDB" id="A0A1H9BYU4"/>
<dbReference type="Pfam" id="PF00962">
    <property type="entry name" value="A_deaminase"/>
    <property type="match status" value="1"/>
</dbReference>
<evidence type="ECO:0000256" key="2">
    <source>
        <dbReference type="ARBA" id="ARBA00006676"/>
    </source>
</evidence>
<sequence length="358" mass="38501">MTELDLHRIRALPKVSLHDHLDGGLRPGTVLELSRENGHALPAGSDTDAATLGRWFVEAADSGSLVRYLETFDHTIAVMQTTANLRRVAREFVEDLAADGVVYGEARWAPEQHTQQGLTQAEAVAAVAAGITDGIEASRARGHVIVVRQLLTSMRHVEPNLTAADLVLDDRSGTVAGFDIAGAEDGFPPERFLPAFVHLRTHGRPYTIHAGEAAGVDSIAGAVLACGANRVGHGVRIVEDIEAGPEGDRLGEVAAYVRDRRVPLELCPSSNVQTGAAASVAAHPIRRLDELGFLVTVSCDNQLMSGTSLSREMSLLVSELGYDLAGLRRLTVNAAESAFWSYPERRRLVEDVILPAYR</sequence>
<proteinExistence type="inferred from homology"/>
<dbReference type="RefSeq" id="WP_091177960.1">
    <property type="nucleotide sequence ID" value="NZ_FOFA01000002.1"/>
</dbReference>
<keyword evidence="9" id="KW-1185">Reference proteome</keyword>
<keyword evidence="4" id="KW-0479">Metal-binding</keyword>
<gene>
    <name evidence="8" type="ORF">SAMN05421756_10211</name>
</gene>
<dbReference type="NCBIfam" id="NF006847">
    <property type="entry name" value="PRK09358.1-2"/>
    <property type="match status" value="1"/>
</dbReference>
<evidence type="ECO:0000256" key="1">
    <source>
        <dbReference type="ARBA" id="ARBA00001947"/>
    </source>
</evidence>
<evidence type="ECO:0000256" key="5">
    <source>
        <dbReference type="ARBA" id="ARBA00022801"/>
    </source>
</evidence>
<keyword evidence="5" id="KW-0378">Hydrolase</keyword>
<dbReference type="OrthoDB" id="9779574at2"/>
<dbReference type="GO" id="GO:0046872">
    <property type="term" value="F:metal ion binding"/>
    <property type="evidence" value="ECO:0007669"/>
    <property type="project" value="UniProtKB-KW"/>
</dbReference>
<dbReference type="STRING" id="1036181.SAMN05421756_10211"/>
<comment type="similarity">
    <text evidence="2">Belongs to the metallo-dependent hydrolases superfamily. Adenosine and AMP deaminases family.</text>
</comment>
<dbReference type="GO" id="GO:0046103">
    <property type="term" value="P:inosine biosynthetic process"/>
    <property type="evidence" value="ECO:0007669"/>
    <property type="project" value="TreeGrafter"/>
</dbReference>
<comment type="cofactor">
    <cofactor evidence="1">
        <name>Zn(2+)</name>
        <dbReference type="ChEBI" id="CHEBI:29105"/>
    </cofactor>
</comment>
<dbReference type="PANTHER" id="PTHR11409">
    <property type="entry name" value="ADENOSINE DEAMINASE"/>
    <property type="match status" value="1"/>
</dbReference>
<dbReference type="GO" id="GO:0006154">
    <property type="term" value="P:adenosine catabolic process"/>
    <property type="evidence" value="ECO:0007669"/>
    <property type="project" value="TreeGrafter"/>
</dbReference>
<dbReference type="PANTHER" id="PTHR11409:SF43">
    <property type="entry name" value="ADENOSINE DEAMINASE"/>
    <property type="match status" value="1"/>
</dbReference>
<feature type="domain" description="Adenosine deaminase" evidence="7">
    <location>
        <begin position="13"/>
        <end position="353"/>
    </location>
</feature>
<organism evidence="8 9">
    <name type="scientific">Microlunatus flavus</name>
    <dbReference type="NCBI Taxonomy" id="1036181"/>
    <lineage>
        <taxon>Bacteria</taxon>
        <taxon>Bacillati</taxon>
        <taxon>Actinomycetota</taxon>
        <taxon>Actinomycetes</taxon>
        <taxon>Propionibacteriales</taxon>
        <taxon>Propionibacteriaceae</taxon>
        <taxon>Microlunatus</taxon>
    </lineage>
</organism>
<dbReference type="SUPFAM" id="SSF51556">
    <property type="entry name" value="Metallo-dependent hydrolases"/>
    <property type="match status" value="1"/>
</dbReference>
<dbReference type="GO" id="GO:0005829">
    <property type="term" value="C:cytosol"/>
    <property type="evidence" value="ECO:0007669"/>
    <property type="project" value="TreeGrafter"/>
</dbReference>
<dbReference type="InterPro" id="IPR006330">
    <property type="entry name" value="Ado/ade_deaminase"/>
</dbReference>
<dbReference type="GO" id="GO:0043103">
    <property type="term" value="P:hypoxanthine salvage"/>
    <property type="evidence" value="ECO:0007669"/>
    <property type="project" value="TreeGrafter"/>
</dbReference>
<evidence type="ECO:0000259" key="7">
    <source>
        <dbReference type="Pfam" id="PF00962"/>
    </source>
</evidence>
<keyword evidence="6" id="KW-0862">Zinc</keyword>
<dbReference type="NCBIfam" id="TIGR01430">
    <property type="entry name" value="aden_deam"/>
    <property type="match status" value="1"/>
</dbReference>
<evidence type="ECO:0000313" key="8">
    <source>
        <dbReference type="EMBL" id="SEP94166.1"/>
    </source>
</evidence>
<evidence type="ECO:0000313" key="9">
    <source>
        <dbReference type="Proteomes" id="UP000198504"/>
    </source>
</evidence>
<reference evidence="9" key="1">
    <citation type="submission" date="2016-10" db="EMBL/GenBank/DDBJ databases">
        <authorList>
            <person name="Varghese N."/>
            <person name="Submissions S."/>
        </authorList>
    </citation>
    <scope>NUCLEOTIDE SEQUENCE [LARGE SCALE GENOMIC DNA]</scope>
    <source>
        <strain evidence="9">CGMCC 4.6856</strain>
    </source>
</reference>
<dbReference type="InterPro" id="IPR001365">
    <property type="entry name" value="A_deaminase_dom"/>
</dbReference>
<dbReference type="Gene3D" id="3.20.20.140">
    <property type="entry name" value="Metal-dependent hydrolases"/>
    <property type="match status" value="1"/>
</dbReference>
<protein>
    <recommendedName>
        <fullName evidence="3">adenosine deaminase</fullName>
        <ecNumber evidence="3">3.5.4.4</ecNumber>
    </recommendedName>
</protein>
<dbReference type="InterPro" id="IPR032466">
    <property type="entry name" value="Metal_Hydrolase"/>
</dbReference>
<dbReference type="EMBL" id="FOFA01000002">
    <property type="protein sequence ID" value="SEP94166.1"/>
    <property type="molecule type" value="Genomic_DNA"/>
</dbReference>
<evidence type="ECO:0000256" key="6">
    <source>
        <dbReference type="ARBA" id="ARBA00022833"/>
    </source>
</evidence>
<dbReference type="EC" id="3.5.4.4" evidence="3"/>